<keyword evidence="4 6" id="KW-0418">Kinase</keyword>
<dbReference type="GO" id="GO:0005524">
    <property type="term" value="F:ATP binding"/>
    <property type="evidence" value="ECO:0007669"/>
    <property type="project" value="UniProtKB-KW"/>
</dbReference>
<evidence type="ECO:0000256" key="4">
    <source>
        <dbReference type="ARBA" id="ARBA00022777"/>
    </source>
</evidence>
<reference evidence="6" key="1">
    <citation type="journal article" date="2014" name="PLoS ONE">
        <title>Transcriptome-Based Identification of ABC Transporters in the Western Tarnished Plant Bug Lygus hesperus.</title>
        <authorList>
            <person name="Hull J.J."/>
            <person name="Chaney K."/>
            <person name="Geib S.M."/>
            <person name="Fabrick J.A."/>
            <person name="Brent C.S."/>
            <person name="Walsh D."/>
            <person name="Lavine L.C."/>
        </authorList>
    </citation>
    <scope>NUCLEOTIDE SEQUENCE</scope>
</reference>
<keyword evidence="1" id="KW-0723">Serine/threonine-protein kinase</keyword>
<proteinExistence type="predicted"/>
<accession>A0A0A9WUU1</accession>
<keyword evidence="5" id="KW-0067">ATP-binding</keyword>
<evidence type="ECO:0000313" key="6">
    <source>
        <dbReference type="EMBL" id="JAG11186.1"/>
    </source>
</evidence>
<sequence>LVELLTGQVLFQKPTEVEQLLEIFTICGAPTNESWPSITQYALYPTIKDVLHTLPQRSQLRERILQVNPTISPTLLDLLCGLLRVNPHRRLSAAAALNTPYFAKPALLLTKIFAQQIQWLFTSNLQLHSYHRKQPGTQQQRTIAQTTVSANDRRVHELRSAIQKIINRATAFGYTLPSLPRNDDLQQLEHLYTTYLRWQQRFDSDNKRRRVG</sequence>
<dbReference type="SUPFAM" id="SSF56112">
    <property type="entry name" value="Protein kinase-like (PK-like)"/>
    <property type="match status" value="1"/>
</dbReference>
<dbReference type="GO" id="GO:0004674">
    <property type="term" value="F:protein serine/threonine kinase activity"/>
    <property type="evidence" value="ECO:0007669"/>
    <property type="project" value="UniProtKB-KW"/>
</dbReference>
<evidence type="ECO:0000256" key="1">
    <source>
        <dbReference type="ARBA" id="ARBA00022527"/>
    </source>
</evidence>
<dbReference type="AlphaFoldDB" id="A0A0A9WUU1"/>
<name>A0A0A9WUU1_LYGHE</name>
<feature type="non-terminal residue" evidence="6">
    <location>
        <position position="1"/>
    </location>
</feature>
<dbReference type="PANTHER" id="PTHR24056">
    <property type="entry name" value="CELL DIVISION PROTEIN KINASE"/>
    <property type="match status" value="1"/>
</dbReference>
<dbReference type="InterPro" id="IPR011009">
    <property type="entry name" value="Kinase-like_dom_sf"/>
</dbReference>
<evidence type="ECO:0000256" key="3">
    <source>
        <dbReference type="ARBA" id="ARBA00022741"/>
    </source>
</evidence>
<keyword evidence="3" id="KW-0547">Nucleotide-binding</keyword>
<dbReference type="EMBL" id="GBHO01032418">
    <property type="protein sequence ID" value="JAG11186.1"/>
    <property type="molecule type" value="Transcribed_RNA"/>
</dbReference>
<evidence type="ECO:0000256" key="2">
    <source>
        <dbReference type="ARBA" id="ARBA00022679"/>
    </source>
</evidence>
<dbReference type="Gene3D" id="1.10.510.10">
    <property type="entry name" value="Transferase(Phosphotransferase) domain 1"/>
    <property type="match status" value="1"/>
</dbReference>
<dbReference type="GO" id="GO:0005634">
    <property type="term" value="C:nucleus"/>
    <property type="evidence" value="ECO:0007669"/>
    <property type="project" value="TreeGrafter"/>
</dbReference>
<dbReference type="InterPro" id="IPR050108">
    <property type="entry name" value="CDK"/>
</dbReference>
<organism evidence="6">
    <name type="scientific">Lygus hesperus</name>
    <name type="common">Western plant bug</name>
    <dbReference type="NCBI Taxonomy" id="30085"/>
    <lineage>
        <taxon>Eukaryota</taxon>
        <taxon>Metazoa</taxon>
        <taxon>Ecdysozoa</taxon>
        <taxon>Arthropoda</taxon>
        <taxon>Hexapoda</taxon>
        <taxon>Insecta</taxon>
        <taxon>Pterygota</taxon>
        <taxon>Neoptera</taxon>
        <taxon>Paraneoptera</taxon>
        <taxon>Hemiptera</taxon>
        <taxon>Heteroptera</taxon>
        <taxon>Panheteroptera</taxon>
        <taxon>Cimicomorpha</taxon>
        <taxon>Miridae</taxon>
        <taxon>Mirini</taxon>
        <taxon>Lygus</taxon>
    </lineage>
</organism>
<reference evidence="6" key="2">
    <citation type="submission" date="2014-07" db="EMBL/GenBank/DDBJ databases">
        <authorList>
            <person name="Hull J."/>
        </authorList>
    </citation>
    <scope>NUCLEOTIDE SEQUENCE</scope>
</reference>
<protein>
    <submittedName>
        <fullName evidence="6">Cyclin-dependent kinase B1-1</fullName>
    </submittedName>
</protein>
<evidence type="ECO:0000256" key="5">
    <source>
        <dbReference type="ARBA" id="ARBA00022840"/>
    </source>
</evidence>
<keyword evidence="2" id="KW-0808">Transferase</keyword>
<gene>
    <name evidence="6" type="primary">CDKB1-1</name>
    <name evidence="6" type="ORF">CM83_10043</name>
</gene>